<evidence type="ECO:0000313" key="7">
    <source>
        <dbReference type="EMBL" id="MDT0683751.1"/>
    </source>
</evidence>
<comment type="subcellular location">
    <subcellularLocation>
        <location evidence="1">Membrane</location>
        <topology evidence="1">Multi-pass membrane protein</topology>
    </subcellularLocation>
</comment>
<name>A0ABU3DJB2_9RHOB</name>
<keyword evidence="4 5" id="KW-0472">Membrane</keyword>
<sequence length="150" mass="16336">MSRTVFPGRTGLPDPEDEAEFYADVPLKRLIAWIVDTALIAVLVVLGAVLTLFIGLFFLPVLWFTISFAYRGLTIMRSSATPGMRLMGIELLDKDGARLSSIDAWAHTGLYAMSIAFVSPQVISLVTMAVTPRGKSLVDMLLGTAMVNRS</sequence>
<dbReference type="InterPro" id="IPR010432">
    <property type="entry name" value="RDD"/>
</dbReference>
<feature type="transmembrane region" description="Helical" evidence="5">
    <location>
        <begin position="38"/>
        <end position="66"/>
    </location>
</feature>
<proteinExistence type="predicted"/>
<protein>
    <submittedName>
        <fullName evidence="7">RDD family protein</fullName>
    </submittedName>
</protein>
<dbReference type="Pfam" id="PF06271">
    <property type="entry name" value="RDD"/>
    <property type="match status" value="1"/>
</dbReference>
<evidence type="ECO:0000256" key="4">
    <source>
        <dbReference type="ARBA" id="ARBA00023136"/>
    </source>
</evidence>
<feature type="domain" description="RDD" evidence="6">
    <location>
        <begin position="27"/>
        <end position="142"/>
    </location>
</feature>
<evidence type="ECO:0000256" key="3">
    <source>
        <dbReference type="ARBA" id="ARBA00022989"/>
    </source>
</evidence>
<comment type="caution">
    <text evidence="7">The sequence shown here is derived from an EMBL/GenBank/DDBJ whole genome shotgun (WGS) entry which is preliminary data.</text>
</comment>
<dbReference type="RefSeq" id="WP_311692586.1">
    <property type="nucleotide sequence ID" value="NZ_JAVRHL010000003.1"/>
</dbReference>
<accession>A0ABU3DJB2</accession>
<keyword evidence="3 5" id="KW-1133">Transmembrane helix</keyword>
<keyword evidence="8" id="KW-1185">Reference proteome</keyword>
<evidence type="ECO:0000256" key="2">
    <source>
        <dbReference type="ARBA" id="ARBA00022692"/>
    </source>
</evidence>
<gene>
    <name evidence="7" type="ORF">RM543_13750</name>
</gene>
<evidence type="ECO:0000256" key="5">
    <source>
        <dbReference type="SAM" id="Phobius"/>
    </source>
</evidence>
<dbReference type="Proteomes" id="UP001265259">
    <property type="component" value="Unassembled WGS sequence"/>
</dbReference>
<dbReference type="EMBL" id="JAVRHL010000003">
    <property type="protein sequence ID" value="MDT0683751.1"/>
    <property type="molecule type" value="Genomic_DNA"/>
</dbReference>
<reference evidence="7 8" key="1">
    <citation type="submission" date="2023-09" db="EMBL/GenBank/DDBJ databases">
        <authorList>
            <person name="Rey-Velasco X."/>
        </authorList>
    </citation>
    <scope>NUCLEOTIDE SEQUENCE [LARGE SCALE GENOMIC DNA]</scope>
    <source>
        <strain evidence="7 8">F158</strain>
    </source>
</reference>
<evidence type="ECO:0000259" key="6">
    <source>
        <dbReference type="Pfam" id="PF06271"/>
    </source>
</evidence>
<evidence type="ECO:0000313" key="8">
    <source>
        <dbReference type="Proteomes" id="UP001265259"/>
    </source>
</evidence>
<evidence type="ECO:0000256" key="1">
    <source>
        <dbReference type="ARBA" id="ARBA00004141"/>
    </source>
</evidence>
<keyword evidence="2 5" id="KW-0812">Transmembrane</keyword>
<feature type="transmembrane region" description="Helical" evidence="5">
    <location>
        <begin position="110"/>
        <end position="130"/>
    </location>
</feature>
<organism evidence="7 8">
    <name type="scientific">Tropicimonas omnivorans</name>
    <dbReference type="NCBI Taxonomy" id="3075590"/>
    <lineage>
        <taxon>Bacteria</taxon>
        <taxon>Pseudomonadati</taxon>
        <taxon>Pseudomonadota</taxon>
        <taxon>Alphaproteobacteria</taxon>
        <taxon>Rhodobacterales</taxon>
        <taxon>Roseobacteraceae</taxon>
        <taxon>Tropicimonas</taxon>
    </lineage>
</organism>